<gene>
    <name evidence="1" type="ORF">DQG23_13325</name>
</gene>
<organism evidence="1 2">
    <name type="scientific">Paenibacillus contaminans</name>
    <dbReference type="NCBI Taxonomy" id="450362"/>
    <lineage>
        <taxon>Bacteria</taxon>
        <taxon>Bacillati</taxon>
        <taxon>Bacillota</taxon>
        <taxon>Bacilli</taxon>
        <taxon>Bacillales</taxon>
        <taxon>Paenibacillaceae</taxon>
        <taxon>Paenibacillus</taxon>
    </lineage>
</organism>
<accession>A0A329MP07</accession>
<dbReference type="EMBL" id="QMFB01000006">
    <property type="protein sequence ID" value="RAV21056.1"/>
    <property type="molecule type" value="Genomic_DNA"/>
</dbReference>
<sequence length="69" mass="7344">MRRRAAICGDWRAAGNGVTWARNAVECCDMRRLGAAGDGVTWARSAVECCDMRRLGAAGDGVTWARSAA</sequence>
<proteinExistence type="predicted"/>
<evidence type="ECO:0000313" key="2">
    <source>
        <dbReference type="Proteomes" id="UP000250369"/>
    </source>
</evidence>
<reference evidence="1 2" key="1">
    <citation type="journal article" date="2009" name="Int. J. Syst. Evol. Microbiol.">
        <title>Paenibacillus contaminans sp. nov., isolated from a contaminated laboratory plate.</title>
        <authorList>
            <person name="Chou J.H."/>
            <person name="Lee J.H."/>
            <person name="Lin M.C."/>
            <person name="Chang P.S."/>
            <person name="Arun A.B."/>
            <person name="Young C.C."/>
            <person name="Chen W.M."/>
        </authorList>
    </citation>
    <scope>NUCLEOTIDE SEQUENCE [LARGE SCALE GENOMIC DNA]</scope>
    <source>
        <strain evidence="1 2">CKOBP-6</strain>
    </source>
</reference>
<keyword evidence="2" id="KW-1185">Reference proteome</keyword>
<protein>
    <submittedName>
        <fullName evidence="1">Uncharacterized protein</fullName>
    </submittedName>
</protein>
<name>A0A329MP07_9BACL</name>
<dbReference type="Proteomes" id="UP000250369">
    <property type="component" value="Unassembled WGS sequence"/>
</dbReference>
<dbReference type="AlphaFoldDB" id="A0A329MP07"/>
<evidence type="ECO:0000313" key="1">
    <source>
        <dbReference type="EMBL" id="RAV21056.1"/>
    </source>
</evidence>
<comment type="caution">
    <text evidence="1">The sequence shown here is derived from an EMBL/GenBank/DDBJ whole genome shotgun (WGS) entry which is preliminary data.</text>
</comment>